<dbReference type="PIRSF" id="PIRSF003097">
    <property type="entry name" value="FtsX"/>
    <property type="match status" value="1"/>
</dbReference>
<dbReference type="Gene3D" id="3.30.70.3040">
    <property type="match status" value="1"/>
</dbReference>
<keyword evidence="9 13" id="KW-1133">Transmembrane helix</keyword>
<dbReference type="OrthoDB" id="9813411at2"/>
<gene>
    <name evidence="16" type="ORF">RED65_14947</name>
</gene>
<feature type="domain" description="FtsX extracellular" evidence="15">
    <location>
        <begin position="84"/>
        <end position="178"/>
    </location>
</feature>
<dbReference type="NCBIfam" id="TIGR00439">
    <property type="entry name" value="FtsX_Gneg"/>
    <property type="match status" value="1"/>
</dbReference>
<dbReference type="HOGENOM" id="CLU_073546_0_0_6"/>
<feature type="transmembrane region" description="Helical" evidence="13">
    <location>
        <begin position="297"/>
        <end position="316"/>
    </location>
</feature>
<evidence type="ECO:0000259" key="14">
    <source>
        <dbReference type="Pfam" id="PF02687"/>
    </source>
</evidence>
<dbReference type="Pfam" id="PF18075">
    <property type="entry name" value="FtsX_ECD"/>
    <property type="match status" value="1"/>
</dbReference>
<evidence type="ECO:0000256" key="1">
    <source>
        <dbReference type="ARBA" id="ARBA00004429"/>
    </source>
</evidence>
<feature type="transmembrane region" description="Helical" evidence="13">
    <location>
        <begin position="198"/>
        <end position="218"/>
    </location>
</feature>
<evidence type="ECO:0000256" key="12">
    <source>
        <dbReference type="PIRNR" id="PIRNR003097"/>
    </source>
</evidence>
<feature type="transmembrane region" description="Helical" evidence="13">
    <location>
        <begin position="251"/>
        <end position="272"/>
    </location>
</feature>
<evidence type="ECO:0000259" key="15">
    <source>
        <dbReference type="Pfam" id="PF18075"/>
    </source>
</evidence>
<evidence type="ECO:0000256" key="7">
    <source>
        <dbReference type="ARBA" id="ARBA00022618"/>
    </source>
</evidence>
<evidence type="ECO:0000256" key="13">
    <source>
        <dbReference type="SAM" id="Phobius"/>
    </source>
</evidence>
<dbReference type="EMBL" id="AAQH01000003">
    <property type="protein sequence ID" value="EAT13004.1"/>
    <property type="molecule type" value="Genomic_DNA"/>
</dbReference>
<feature type="transmembrane region" description="Helical" evidence="13">
    <location>
        <begin position="49"/>
        <end position="69"/>
    </location>
</feature>
<evidence type="ECO:0000256" key="9">
    <source>
        <dbReference type="ARBA" id="ARBA00022989"/>
    </source>
</evidence>
<evidence type="ECO:0000256" key="4">
    <source>
        <dbReference type="ARBA" id="ARBA00021907"/>
    </source>
</evidence>
<dbReference type="STRING" id="207949.RED65_14947"/>
<comment type="subunit">
    <text evidence="3">Forms a membrane-associated complex with FtsE.</text>
</comment>
<dbReference type="RefSeq" id="WP_007018075.1">
    <property type="nucleotide sequence ID" value="NZ_CH724115.1"/>
</dbReference>
<dbReference type="InterPro" id="IPR003838">
    <property type="entry name" value="ABC3_permease_C"/>
</dbReference>
<evidence type="ECO:0000256" key="11">
    <source>
        <dbReference type="ARBA" id="ARBA00023306"/>
    </source>
</evidence>
<evidence type="ECO:0000256" key="6">
    <source>
        <dbReference type="ARBA" id="ARBA00022519"/>
    </source>
</evidence>
<keyword evidence="11 12" id="KW-0131">Cell cycle</keyword>
<dbReference type="AlphaFoldDB" id="Q1N461"/>
<comment type="subcellular location">
    <subcellularLocation>
        <location evidence="1">Cell inner membrane</location>
        <topology evidence="1">Multi-pass membrane protein</topology>
    </subcellularLocation>
</comment>
<evidence type="ECO:0000313" key="16">
    <source>
        <dbReference type="EMBL" id="EAT13004.1"/>
    </source>
</evidence>
<sequence length="326" mass="36271">MSEQKTAPKISNQQSKITAQSQWQSYIQHHKLMAKDSLSRLLKSPASSFMTWLVLAIALSLPMTLYVSLENLKQLSSSWDQTSQMSVYLKKGTLERFANNIVNELEQKPEIRSAEYISPEQALSQFSASTGLSDVILGLDDNPLPGVITVMPNLDSQNTEALEALQQSIQQMAYVDSVSLDVIWVQRLYQFMELGQRLVWALAALLGLAVLLIIGNTIRLSIESRRDEILVVKLVGATDAFVRRPFLYTGLWFGLGGGIIAWILLSIGLYWLSGPVDNLISLYGSDFQLKTLGLKDSLLLIFDGVILGWLGAWLAVSRHLSTIEPK</sequence>
<keyword evidence="8 13" id="KW-0812">Transmembrane</keyword>
<accession>Q1N461</accession>
<dbReference type="GO" id="GO:0051301">
    <property type="term" value="P:cell division"/>
    <property type="evidence" value="ECO:0007669"/>
    <property type="project" value="UniProtKB-KW"/>
</dbReference>
<comment type="similarity">
    <text evidence="2 12">Belongs to the ABC-4 integral membrane protein family. FtsX subfamily.</text>
</comment>
<evidence type="ECO:0000256" key="8">
    <source>
        <dbReference type="ARBA" id="ARBA00022692"/>
    </source>
</evidence>
<comment type="caution">
    <text evidence="16">The sequence shown here is derived from an EMBL/GenBank/DDBJ whole genome shotgun (WGS) entry which is preliminary data.</text>
</comment>
<dbReference type="InterPro" id="IPR047590">
    <property type="entry name" value="FtsX_proteobact-type"/>
</dbReference>
<keyword evidence="5 12" id="KW-1003">Cell membrane</keyword>
<dbReference type="Proteomes" id="UP000004263">
    <property type="component" value="Unassembled WGS sequence"/>
</dbReference>
<evidence type="ECO:0000256" key="3">
    <source>
        <dbReference type="ARBA" id="ARBA00011160"/>
    </source>
</evidence>
<keyword evidence="17" id="KW-1185">Reference proteome</keyword>
<organism evidence="16 17">
    <name type="scientific">Bermanella marisrubri</name>
    <dbReference type="NCBI Taxonomy" id="207949"/>
    <lineage>
        <taxon>Bacteria</taxon>
        <taxon>Pseudomonadati</taxon>
        <taxon>Pseudomonadota</taxon>
        <taxon>Gammaproteobacteria</taxon>
        <taxon>Oceanospirillales</taxon>
        <taxon>Oceanospirillaceae</taxon>
        <taxon>Bermanella</taxon>
    </lineage>
</organism>
<dbReference type="PANTHER" id="PTHR47755:SF1">
    <property type="entry name" value="CELL DIVISION PROTEIN FTSX"/>
    <property type="match status" value="1"/>
</dbReference>
<evidence type="ECO:0000256" key="5">
    <source>
        <dbReference type="ARBA" id="ARBA00022475"/>
    </source>
</evidence>
<dbReference type="InterPro" id="IPR004513">
    <property type="entry name" value="FtsX"/>
</dbReference>
<dbReference type="PANTHER" id="PTHR47755">
    <property type="entry name" value="CELL DIVISION PROTEIN FTSX"/>
    <property type="match status" value="1"/>
</dbReference>
<evidence type="ECO:0000256" key="10">
    <source>
        <dbReference type="ARBA" id="ARBA00023136"/>
    </source>
</evidence>
<dbReference type="Pfam" id="PF02687">
    <property type="entry name" value="FtsX"/>
    <property type="match status" value="1"/>
</dbReference>
<keyword evidence="7 12" id="KW-0132">Cell division</keyword>
<dbReference type="InterPro" id="IPR040690">
    <property type="entry name" value="FtsX_ECD"/>
</dbReference>
<evidence type="ECO:0000256" key="2">
    <source>
        <dbReference type="ARBA" id="ARBA00007379"/>
    </source>
</evidence>
<evidence type="ECO:0000313" key="17">
    <source>
        <dbReference type="Proteomes" id="UP000004263"/>
    </source>
</evidence>
<dbReference type="GO" id="GO:0005886">
    <property type="term" value="C:plasma membrane"/>
    <property type="evidence" value="ECO:0007669"/>
    <property type="project" value="UniProtKB-SubCell"/>
</dbReference>
<name>Q1N461_9GAMM</name>
<dbReference type="GO" id="GO:0032153">
    <property type="term" value="C:cell division site"/>
    <property type="evidence" value="ECO:0007669"/>
    <property type="project" value="TreeGrafter"/>
</dbReference>
<reference evidence="16 17" key="1">
    <citation type="submission" date="2006-03" db="EMBL/GenBank/DDBJ databases">
        <authorList>
            <person name="Pinhassi J."/>
            <person name="Pedros-Alio C."/>
            <person name="Ferriera S."/>
            <person name="Johnson J."/>
            <person name="Kravitz S."/>
            <person name="Halpern A."/>
            <person name="Remington K."/>
            <person name="Beeson K."/>
            <person name="Tran B."/>
            <person name="Rogers Y.-H."/>
            <person name="Friedman R."/>
            <person name="Venter J.C."/>
        </authorList>
    </citation>
    <scope>NUCLEOTIDE SEQUENCE [LARGE SCALE GENOMIC DNA]</scope>
    <source>
        <strain evidence="16 17">RED65</strain>
    </source>
</reference>
<proteinExistence type="inferred from homology"/>
<keyword evidence="10 12" id="KW-0472">Membrane</keyword>
<feature type="domain" description="ABC3 transporter permease C-terminal" evidence="14">
    <location>
        <begin position="201"/>
        <end position="319"/>
    </location>
</feature>
<keyword evidence="6 12" id="KW-0997">Cell inner membrane</keyword>
<comment type="function">
    <text evidence="12">Part of the ABC transporter FtsEX involved in cellular division.</text>
</comment>
<protein>
    <recommendedName>
        <fullName evidence="4 12">Cell division protein FtsX</fullName>
    </recommendedName>
</protein>